<dbReference type="AlphaFoldDB" id="A0A090KV22"/>
<evidence type="ECO:0000256" key="3">
    <source>
        <dbReference type="ARBA" id="ARBA00022692"/>
    </source>
</evidence>
<dbReference type="InterPro" id="IPR011016">
    <property type="entry name" value="Znf_RING-CH"/>
</dbReference>
<accession>A0A090KV22</accession>
<dbReference type="Proteomes" id="UP000035682">
    <property type="component" value="Unplaced"/>
</dbReference>
<dbReference type="EMBL" id="LN609406">
    <property type="protein sequence ID" value="CEF61246.1"/>
    <property type="molecule type" value="Genomic_DNA"/>
</dbReference>
<reference evidence="14" key="3">
    <citation type="submission" date="2020-12" db="UniProtKB">
        <authorList>
            <consortium name="WormBaseParasite"/>
        </authorList>
    </citation>
    <scope>IDENTIFICATION</scope>
</reference>
<evidence type="ECO:0000256" key="8">
    <source>
        <dbReference type="ARBA" id="ARBA00022989"/>
    </source>
</evidence>
<dbReference type="GO" id="GO:0004842">
    <property type="term" value="F:ubiquitin-protein transferase activity"/>
    <property type="evidence" value="ECO:0007669"/>
    <property type="project" value="TreeGrafter"/>
</dbReference>
<dbReference type="InterPro" id="IPR013083">
    <property type="entry name" value="Znf_RING/FYVE/PHD"/>
</dbReference>
<keyword evidence="6" id="KW-0833">Ubl conjugation pathway</keyword>
<keyword evidence="4" id="KW-0479">Metal-binding</keyword>
<dbReference type="WBParaSite" id="SRAE_0000037200.1">
    <property type="protein sequence ID" value="SRAE_0000037200.1"/>
    <property type="gene ID" value="WBGene00256116"/>
</dbReference>
<feature type="transmembrane region" description="Helical" evidence="10">
    <location>
        <begin position="153"/>
        <end position="174"/>
    </location>
</feature>
<evidence type="ECO:0000256" key="4">
    <source>
        <dbReference type="ARBA" id="ARBA00022723"/>
    </source>
</evidence>
<evidence type="ECO:0000313" key="15">
    <source>
        <dbReference type="WormBase" id="SRAE_0000037200"/>
    </source>
</evidence>
<proteinExistence type="predicted"/>
<dbReference type="GeneID" id="36373614"/>
<dbReference type="PROSITE" id="PS51292">
    <property type="entry name" value="ZF_RING_CH"/>
    <property type="match status" value="1"/>
</dbReference>
<keyword evidence="3 10" id="KW-0812">Transmembrane</keyword>
<protein>
    <submittedName>
        <fullName evidence="12 14">Zinc finger, RING-CH-type domain and Zinc finger, RING/FYVE/PHD-type domain-containing protein</fullName>
    </submittedName>
</protein>
<evidence type="ECO:0000313" key="14">
    <source>
        <dbReference type="WBParaSite" id="SRAE_0000037200.1"/>
    </source>
</evidence>
<dbReference type="Pfam" id="PF12906">
    <property type="entry name" value="RINGv"/>
    <property type="match status" value="1"/>
</dbReference>
<keyword evidence="2" id="KW-0808">Transferase</keyword>
<dbReference type="WormBase" id="SRAE_0000037200">
    <property type="protein sequence ID" value="SRP00039"/>
    <property type="gene ID" value="WBGene00256116"/>
</dbReference>
<dbReference type="RefSeq" id="XP_024500455.1">
    <property type="nucleotide sequence ID" value="XM_024646256.1"/>
</dbReference>
<evidence type="ECO:0000256" key="2">
    <source>
        <dbReference type="ARBA" id="ARBA00022679"/>
    </source>
</evidence>
<dbReference type="PANTHER" id="PTHR46065">
    <property type="entry name" value="E3 UBIQUITIN-PROTEIN LIGASE MARCH 2/3 FAMILY MEMBER"/>
    <property type="match status" value="1"/>
</dbReference>
<gene>
    <name evidence="12 14 15" type="ORF">SRAE_0000037200</name>
</gene>
<dbReference type="UniPathway" id="UPA00143"/>
<evidence type="ECO:0000256" key="1">
    <source>
        <dbReference type="ARBA" id="ARBA00004141"/>
    </source>
</evidence>
<sequence>MKNNILDRLNSSAPSIINLTKVKDNERKNIFKNHTNHEEMITISDTIDKVDNDWQRNVMTTQRNIPPCNNSIFHDLFDDDEEMCRICHSESGILISPCICQGSMGFIHDNCLIEWIKTSGKRTCELCGTKYHAKKKMIWNFFKWSKPNIDCLIYFKAILVFLNIILLQNCLSIINERKFFKRIFIMKLLPRYHDILPLITMIITIIMLLRLVKFFIHAIKQYLDKQKVYKFTNF</sequence>
<dbReference type="SMART" id="SM00744">
    <property type="entry name" value="RINGv"/>
    <property type="match status" value="1"/>
</dbReference>
<feature type="domain" description="RING-CH-type" evidence="11">
    <location>
        <begin position="76"/>
        <end position="134"/>
    </location>
</feature>
<dbReference type="CTD" id="36373614"/>
<dbReference type="GO" id="GO:0016020">
    <property type="term" value="C:membrane"/>
    <property type="evidence" value="ECO:0007669"/>
    <property type="project" value="UniProtKB-SubCell"/>
</dbReference>
<dbReference type="SUPFAM" id="SSF57850">
    <property type="entry name" value="RING/U-box"/>
    <property type="match status" value="1"/>
</dbReference>
<dbReference type="OrthoDB" id="273089at2759"/>
<evidence type="ECO:0000313" key="12">
    <source>
        <dbReference type="EMBL" id="CEF61246.1"/>
    </source>
</evidence>
<name>A0A090KV22_STRRB</name>
<evidence type="ECO:0000256" key="6">
    <source>
        <dbReference type="ARBA" id="ARBA00022786"/>
    </source>
</evidence>
<evidence type="ECO:0000256" key="7">
    <source>
        <dbReference type="ARBA" id="ARBA00022833"/>
    </source>
</evidence>
<keyword evidence="13" id="KW-1185">Reference proteome</keyword>
<evidence type="ECO:0000256" key="5">
    <source>
        <dbReference type="ARBA" id="ARBA00022771"/>
    </source>
</evidence>
<dbReference type="PANTHER" id="PTHR46065:SF3">
    <property type="entry name" value="FI20425P1"/>
    <property type="match status" value="1"/>
</dbReference>
<keyword evidence="7" id="KW-0862">Zinc</keyword>
<reference evidence="13" key="2">
    <citation type="submission" date="2014-09" db="EMBL/GenBank/DDBJ databases">
        <authorList>
            <person name="Martin A.A."/>
        </authorList>
    </citation>
    <scope>NUCLEOTIDE SEQUENCE</scope>
    <source>
        <strain evidence="13">ED321</strain>
    </source>
</reference>
<evidence type="ECO:0000313" key="13">
    <source>
        <dbReference type="Proteomes" id="UP000035682"/>
    </source>
</evidence>
<keyword evidence="5" id="KW-0863">Zinc-finger</keyword>
<evidence type="ECO:0000259" key="11">
    <source>
        <dbReference type="PROSITE" id="PS51292"/>
    </source>
</evidence>
<reference evidence="12" key="1">
    <citation type="submission" date="2014-09" db="EMBL/GenBank/DDBJ databases">
        <authorList>
            <person name="Aslett A.Martin."/>
        </authorList>
    </citation>
    <scope>NUCLEOTIDE SEQUENCE</scope>
    <source>
        <strain evidence="12">ED321 Heterogonic</strain>
    </source>
</reference>
<organism evidence="12">
    <name type="scientific">Strongyloides ratti</name>
    <name type="common">Parasitic roundworm</name>
    <dbReference type="NCBI Taxonomy" id="34506"/>
    <lineage>
        <taxon>Eukaryota</taxon>
        <taxon>Metazoa</taxon>
        <taxon>Ecdysozoa</taxon>
        <taxon>Nematoda</taxon>
        <taxon>Chromadorea</taxon>
        <taxon>Rhabditida</taxon>
        <taxon>Tylenchina</taxon>
        <taxon>Panagrolaimomorpha</taxon>
        <taxon>Strongyloidoidea</taxon>
        <taxon>Strongyloididae</taxon>
        <taxon>Strongyloides</taxon>
    </lineage>
</organism>
<keyword evidence="9 10" id="KW-0472">Membrane</keyword>
<feature type="transmembrane region" description="Helical" evidence="10">
    <location>
        <begin position="195"/>
        <end position="216"/>
    </location>
</feature>
<evidence type="ECO:0000256" key="10">
    <source>
        <dbReference type="SAM" id="Phobius"/>
    </source>
</evidence>
<keyword evidence="8 10" id="KW-1133">Transmembrane helix</keyword>
<dbReference type="GO" id="GO:0016567">
    <property type="term" value="P:protein ubiquitination"/>
    <property type="evidence" value="ECO:0007669"/>
    <property type="project" value="UniProtKB-UniPathway"/>
</dbReference>
<dbReference type="GO" id="GO:0008270">
    <property type="term" value="F:zinc ion binding"/>
    <property type="evidence" value="ECO:0007669"/>
    <property type="project" value="UniProtKB-KW"/>
</dbReference>
<dbReference type="OMA" id="CAGTMGD"/>
<evidence type="ECO:0000256" key="9">
    <source>
        <dbReference type="ARBA" id="ARBA00023136"/>
    </source>
</evidence>
<comment type="subcellular location">
    <subcellularLocation>
        <location evidence="1">Membrane</location>
        <topology evidence="1">Multi-pass membrane protein</topology>
    </subcellularLocation>
</comment>
<dbReference type="Gene3D" id="3.30.40.10">
    <property type="entry name" value="Zinc/RING finger domain, C3HC4 (zinc finger)"/>
    <property type="match status" value="1"/>
</dbReference>